<dbReference type="OrthoDB" id="5584247at2759"/>
<dbReference type="EMBL" id="KK118722">
    <property type="protein sequence ID" value="KFM73690.1"/>
    <property type="molecule type" value="Genomic_DNA"/>
</dbReference>
<dbReference type="OMA" id="DANSIYC"/>
<keyword evidence="2" id="KW-0808">Transferase</keyword>
<feature type="domain" description="RGS" evidence="1">
    <location>
        <begin position="214"/>
        <end position="281"/>
    </location>
</feature>
<dbReference type="GO" id="GO:0005739">
    <property type="term" value="C:mitochondrion"/>
    <property type="evidence" value="ECO:0007669"/>
    <property type="project" value="TreeGrafter"/>
</dbReference>
<dbReference type="InterPro" id="IPR052246">
    <property type="entry name" value="Cell_Polariz_PKAAnc"/>
</dbReference>
<evidence type="ECO:0000313" key="2">
    <source>
        <dbReference type="EMBL" id="KFM73690.1"/>
    </source>
</evidence>
<sequence length="340" mass="38508">MDAHRAKHLVKFWLEAESFRISLETKLKSENKKITLLQTCDVNISASSSGNSSYVSDKSEEVFQSSSHATCSSSKVLDHKVGIYEKNLHYPNLKTLAVNINDNNTVPLHLSHNETVKFDFTCENPSDDKPSKIVQQSSSIDSGCEEKPKELTFECSLTDSKSVPVNIGKNNTKLSSIKKEWDAENEEVLGKDNQRSELFKGGLVRLETSIEQDANSIYCKYIALDASFPVGVSDELRTAIKNEIFNSSGDIDPQCFVPAQDFVFKRMEKEYFPNFLRSNFHCKHQIDVLTSGNVFLADVLYNDSALFYFMEFMEQEGVRHLVDFLLMADNFQKHLLSHQG</sequence>
<accession>A0A087U8K1</accession>
<keyword evidence="3" id="KW-1185">Reference proteome</keyword>
<dbReference type="GO" id="GO:0005886">
    <property type="term" value="C:plasma membrane"/>
    <property type="evidence" value="ECO:0007669"/>
    <property type="project" value="TreeGrafter"/>
</dbReference>
<dbReference type="PANTHER" id="PTHR13155:SF1">
    <property type="entry name" value="A-KINASE ANCHOR PROTEIN 10, MITOCHONDRIAL"/>
    <property type="match status" value="1"/>
</dbReference>
<organism evidence="2 3">
    <name type="scientific">Stegodyphus mimosarum</name>
    <name type="common">African social velvet spider</name>
    <dbReference type="NCBI Taxonomy" id="407821"/>
    <lineage>
        <taxon>Eukaryota</taxon>
        <taxon>Metazoa</taxon>
        <taxon>Ecdysozoa</taxon>
        <taxon>Arthropoda</taxon>
        <taxon>Chelicerata</taxon>
        <taxon>Arachnida</taxon>
        <taxon>Araneae</taxon>
        <taxon>Araneomorphae</taxon>
        <taxon>Entelegynae</taxon>
        <taxon>Eresoidea</taxon>
        <taxon>Eresidae</taxon>
        <taxon>Stegodyphus</taxon>
    </lineage>
</organism>
<evidence type="ECO:0000313" key="3">
    <source>
        <dbReference type="Proteomes" id="UP000054359"/>
    </source>
</evidence>
<evidence type="ECO:0000259" key="1">
    <source>
        <dbReference type="PROSITE" id="PS50132"/>
    </source>
</evidence>
<dbReference type="AlphaFoldDB" id="A0A087U8K1"/>
<proteinExistence type="predicted"/>
<dbReference type="InterPro" id="IPR044926">
    <property type="entry name" value="RGS_subdomain_2"/>
</dbReference>
<dbReference type="Proteomes" id="UP000054359">
    <property type="component" value="Unassembled WGS sequence"/>
</dbReference>
<dbReference type="GO" id="GO:0016301">
    <property type="term" value="F:kinase activity"/>
    <property type="evidence" value="ECO:0007669"/>
    <property type="project" value="UniProtKB-KW"/>
</dbReference>
<dbReference type="STRING" id="407821.A0A087U8K1"/>
<gene>
    <name evidence="2" type="ORF">X975_21025</name>
</gene>
<dbReference type="Gene3D" id="1.10.167.10">
    <property type="entry name" value="Regulator of G-protein Signalling 4, domain 2"/>
    <property type="match status" value="1"/>
</dbReference>
<feature type="non-terminal residue" evidence="2">
    <location>
        <position position="340"/>
    </location>
</feature>
<name>A0A087U8K1_STEMI</name>
<dbReference type="PANTHER" id="PTHR13155">
    <property type="entry name" value="A-KINASE ANCHOR PROTEINS"/>
    <property type="match status" value="1"/>
</dbReference>
<dbReference type="PROSITE" id="PS50132">
    <property type="entry name" value="RGS"/>
    <property type="match status" value="1"/>
</dbReference>
<protein>
    <submittedName>
        <fullName evidence="2">A-kinase anchor protein 10, mitochondrial</fullName>
    </submittedName>
</protein>
<dbReference type="InterPro" id="IPR016137">
    <property type="entry name" value="RGS"/>
</dbReference>
<dbReference type="Pfam" id="PF00615">
    <property type="entry name" value="RGS"/>
    <property type="match status" value="1"/>
</dbReference>
<dbReference type="InterPro" id="IPR036305">
    <property type="entry name" value="RGS_sf"/>
</dbReference>
<reference evidence="2 3" key="1">
    <citation type="submission" date="2013-11" db="EMBL/GenBank/DDBJ databases">
        <title>Genome sequencing of Stegodyphus mimosarum.</title>
        <authorList>
            <person name="Bechsgaard J."/>
        </authorList>
    </citation>
    <scope>NUCLEOTIDE SEQUENCE [LARGE SCALE GENOMIC DNA]</scope>
</reference>
<dbReference type="GO" id="GO:0008104">
    <property type="term" value="P:intracellular protein localization"/>
    <property type="evidence" value="ECO:0007669"/>
    <property type="project" value="TreeGrafter"/>
</dbReference>
<dbReference type="SUPFAM" id="SSF48097">
    <property type="entry name" value="Regulator of G-protein signaling, RGS"/>
    <property type="match status" value="2"/>
</dbReference>
<keyword evidence="2" id="KW-0418">Kinase</keyword>